<feature type="region of interest" description="Disordered" evidence="1">
    <location>
        <begin position="1"/>
        <end position="24"/>
    </location>
</feature>
<comment type="caution">
    <text evidence="2">The sequence shown here is derived from an EMBL/GenBank/DDBJ whole genome shotgun (WGS) entry which is preliminary data.</text>
</comment>
<gene>
    <name evidence="2" type="ORF">SK128_004488</name>
</gene>
<evidence type="ECO:0000313" key="2">
    <source>
        <dbReference type="EMBL" id="KAK7065469.1"/>
    </source>
</evidence>
<dbReference type="Proteomes" id="UP001381693">
    <property type="component" value="Unassembled WGS sequence"/>
</dbReference>
<reference evidence="2 3" key="1">
    <citation type="submission" date="2023-11" db="EMBL/GenBank/DDBJ databases">
        <title>Halocaridina rubra genome assembly.</title>
        <authorList>
            <person name="Smith C."/>
        </authorList>
    </citation>
    <scope>NUCLEOTIDE SEQUENCE [LARGE SCALE GENOMIC DNA]</scope>
    <source>
        <strain evidence="2">EP-1</strain>
        <tissue evidence="2">Whole</tissue>
    </source>
</reference>
<feature type="compositionally biased region" description="Basic and acidic residues" evidence="1">
    <location>
        <begin position="1"/>
        <end position="21"/>
    </location>
</feature>
<dbReference type="AlphaFoldDB" id="A0AAN8ZVY4"/>
<organism evidence="2 3">
    <name type="scientific">Halocaridina rubra</name>
    <name type="common">Hawaiian red shrimp</name>
    <dbReference type="NCBI Taxonomy" id="373956"/>
    <lineage>
        <taxon>Eukaryota</taxon>
        <taxon>Metazoa</taxon>
        <taxon>Ecdysozoa</taxon>
        <taxon>Arthropoda</taxon>
        <taxon>Crustacea</taxon>
        <taxon>Multicrustacea</taxon>
        <taxon>Malacostraca</taxon>
        <taxon>Eumalacostraca</taxon>
        <taxon>Eucarida</taxon>
        <taxon>Decapoda</taxon>
        <taxon>Pleocyemata</taxon>
        <taxon>Caridea</taxon>
        <taxon>Atyoidea</taxon>
        <taxon>Atyidae</taxon>
        <taxon>Halocaridina</taxon>
    </lineage>
</organism>
<evidence type="ECO:0000256" key="1">
    <source>
        <dbReference type="SAM" id="MobiDB-lite"/>
    </source>
</evidence>
<accession>A0AAN8ZVY4</accession>
<keyword evidence="3" id="KW-1185">Reference proteome</keyword>
<evidence type="ECO:0000313" key="3">
    <source>
        <dbReference type="Proteomes" id="UP001381693"/>
    </source>
</evidence>
<protein>
    <submittedName>
        <fullName evidence="2">Uncharacterized protein</fullName>
    </submittedName>
</protein>
<name>A0AAN8ZVY4_HALRR</name>
<proteinExistence type="predicted"/>
<dbReference type="EMBL" id="JAXCGZ010020776">
    <property type="protein sequence ID" value="KAK7065469.1"/>
    <property type="molecule type" value="Genomic_DNA"/>
</dbReference>
<sequence length="86" mass="9996">MNRRRQEEELERVRERSKPKEANSTARWVHIVASRSSSRSVFHVITESRFHTPSATNARYGYELYGRNSLLTLAIRPGLFSTISMD</sequence>